<protein>
    <submittedName>
        <fullName evidence="2">Uncharacterized protein</fullName>
    </submittedName>
</protein>
<evidence type="ECO:0000256" key="1">
    <source>
        <dbReference type="SAM" id="MobiDB-lite"/>
    </source>
</evidence>
<reference evidence="2 3" key="1">
    <citation type="submission" date="2020-08" db="EMBL/GenBank/DDBJ databases">
        <title>Genomic Encyclopedia of Archaeal and Bacterial Type Strains, Phase II (KMG-II): from individual species to whole genera.</title>
        <authorList>
            <person name="Goeker M."/>
        </authorList>
    </citation>
    <scope>NUCLEOTIDE SEQUENCE [LARGE SCALE GENOMIC DNA]</scope>
    <source>
        <strain evidence="2 3">DSM 43850</strain>
    </source>
</reference>
<dbReference type="Proteomes" id="UP000517916">
    <property type="component" value="Unassembled WGS sequence"/>
</dbReference>
<feature type="region of interest" description="Disordered" evidence="1">
    <location>
        <begin position="1"/>
        <end position="28"/>
    </location>
</feature>
<evidence type="ECO:0000313" key="3">
    <source>
        <dbReference type="Proteomes" id="UP000517916"/>
    </source>
</evidence>
<name>A0ABR6BG93_9PSEU</name>
<keyword evidence="3" id="KW-1185">Reference proteome</keyword>
<evidence type="ECO:0000313" key="2">
    <source>
        <dbReference type="EMBL" id="MBA8925898.1"/>
    </source>
</evidence>
<comment type="caution">
    <text evidence="2">The sequence shown here is derived from an EMBL/GenBank/DDBJ whole genome shotgun (WGS) entry which is preliminary data.</text>
</comment>
<sequence length="95" mass="10307">MNGDVSEVVTGSRKTGHHHRDRCDRSSQDHAVIVQLGHGVILGEPVTEWIMVTGVTGTQDYQPLRARAHAQSGRTRQPVTPVTPVTMINLGEVAT</sequence>
<dbReference type="EMBL" id="JACJID010000002">
    <property type="protein sequence ID" value="MBA8925898.1"/>
    <property type="molecule type" value="Genomic_DNA"/>
</dbReference>
<proteinExistence type="predicted"/>
<gene>
    <name evidence="2" type="ORF">BC739_003097</name>
</gene>
<accession>A0ABR6BG93</accession>
<dbReference type="RefSeq" id="WP_182837517.1">
    <property type="nucleotide sequence ID" value="NZ_BAAABQ010000059.1"/>
</dbReference>
<organism evidence="2 3">
    <name type="scientific">Kutzneria viridogrisea</name>
    <dbReference type="NCBI Taxonomy" id="47990"/>
    <lineage>
        <taxon>Bacteria</taxon>
        <taxon>Bacillati</taxon>
        <taxon>Actinomycetota</taxon>
        <taxon>Actinomycetes</taxon>
        <taxon>Pseudonocardiales</taxon>
        <taxon>Pseudonocardiaceae</taxon>
        <taxon>Kutzneria</taxon>
    </lineage>
</organism>